<comment type="caution">
    <text evidence="4">The sequence shown here is derived from an EMBL/GenBank/DDBJ whole genome shotgun (WGS) entry which is preliminary data.</text>
</comment>
<feature type="chain" id="PRO_5045159672" description="WASH complex subunit 4 N-terminal domain-containing protein" evidence="2">
    <location>
        <begin position="21"/>
        <end position="776"/>
    </location>
</feature>
<keyword evidence="5" id="KW-1185">Reference proteome</keyword>
<dbReference type="Pfam" id="PF14745">
    <property type="entry name" value="WASH-4_N"/>
    <property type="match status" value="1"/>
</dbReference>
<feature type="non-terminal residue" evidence="4">
    <location>
        <position position="776"/>
    </location>
</feature>
<evidence type="ECO:0000256" key="1">
    <source>
        <dbReference type="SAM" id="MobiDB-lite"/>
    </source>
</evidence>
<feature type="compositionally biased region" description="Low complexity" evidence="1">
    <location>
        <begin position="631"/>
        <end position="644"/>
    </location>
</feature>
<evidence type="ECO:0000313" key="4">
    <source>
        <dbReference type="EMBL" id="CAK0876328.1"/>
    </source>
</evidence>
<feature type="domain" description="WASH complex subunit 4 N-terminal" evidence="3">
    <location>
        <begin position="307"/>
        <end position="600"/>
    </location>
</feature>
<proteinExistence type="predicted"/>
<gene>
    <name evidence="4" type="ORF">PCOR1329_LOCUS60749</name>
</gene>
<dbReference type="InterPro" id="IPR027307">
    <property type="entry name" value="WASH7"/>
</dbReference>
<reference evidence="4" key="1">
    <citation type="submission" date="2023-10" db="EMBL/GenBank/DDBJ databases">
        <authorList>
            <person name="Chen Y."/>
            <person name="Shah S."/>
            <person name="Dougan E. K."/>
            <person name="Thang M."/>
            <person name="Chan C."/>
        </authorList>
    </citation>
    <scope>NUCLEOTIDE SEQUENCE [LARGE SCALE GENOMIC DNA]</scope>
</reference>
<dbReference type="PANTHER" id="PTHR31409:SF0">
    <property type="entry name" value="WASH COMPLEX SUBUNIT 4"/>
    <property type="match status" value="1"/>
</dbReference>
<dbReference type="EMBL" id="CAUYUJ010017616">
    <property type="protein sequence ID" value="CAK0876328.1"/>
    <property type="molecule type" value="Genomic_DNA"/>
</dbReference>
<evidence type="ECO:0000313" key="5">
    <source>
        <dbReference type="Proteomes" id="UP001189429"/>
    </source>
</evidence>
<protein>
    <recommendedName>
        <fullName evidence="3">WASH complex subunit 4 N-terminal domain-containing protein</fullName>
    </recommendedName>
</protein>
<evidence type="ECO:0000256" key="2">
    <source>
        <dbReference type="SAM" id="SignalP"/>
    </source>
</evidence>
<accession>A0ABN9VS69</accession>
<dbReference type="PANTHER" id="PTHR31409">
    <property type="entry name" value="WASH COMPLEX SUBUNIT 4"/>
    <property type="match status" value="1"/>
</dbReference>
<dbReference type="Proteomes" id="UP001189429">
    <property type="component" value="Unassembled WGS sequence"/>
</dbReference>
<evidence type="ECO:0000259" key="3">
    <source>
        <dbReference type="Pfam" id="PF14745"/>
    </source>
</evidence>
<sequence>MRRVLAALAAGAAPATLATGSSSSSSSSSSEAPVDAETCVWPQCTTRCGVKCDYSPVGSCAASLVTHTFPGCAAYRGSTECFMGKCLCQEGFCASADDGESCEPEVCIEGALAPRYEKTDWVRTFFNLASSDSFPPPGTTEHEAGVFLRANALWPAVLVALGLVVGTVTFVCLCCSPGMSEETPARARARLPATVCAKGIPRELVAPQVCGGDGALALGRAVELLASGSGVEVFAGALLDPVEGVSTPEQLLERWGGFVGASSRLLARERAHFSARHRKGRRRAAASASRLGERPLAAGACASARALAALAASLRAARACAAAAPPLCQALARFGEAARAEPAEATSQVPAALIAEFAELLPALADARRLLDRVAEVAEHLVRQLVGFQGASSSGRELGQLPVRPVLDALGDVLAVAATMDGVVLENQETLRNAHLNFSWIVSKASGGLLELPPEAAVQLGVELREAEPLMRGDAFRACTARAAEGLAGLATEPSGLKLREEALAYFATRLKDRPGEELASSGPSSGAQRCLLLALPSEALVPWVCAWVLFASAWEPSRSDARLMADVFRAHKRSPFLVLFGRVVWCVGEFLQAHLPGLVDSGLRRDLEEIRGARGHAHGRRPLRAGGAGARAQGPGLARGPPRGQRRRQRRAGPEGLDEHRTLLRGLVYARRLRAVLEEYLVLHVCQGVPVPRRGVEPVGLALRLLKAIEAGRRAPQSLRQALDAVSAALHEVVASPTPELAAPHLDAGSLALCCAGLGEAGGSALGSAWRELGM</sequence>
<dbReference type="InterPro" id="IPR028191">
    <property type="entry name" value="WASH-4_N"/>
</dbReference>
<name>A0ABN9VS69_9DINO</name>
<organism evidence="4 5">
    <name type="scientific">Prorocentrum cordatum</name>
    <dbReference type="NCBI Taxonomy" id="2364126"/>
    <lineage>
        <taxon>Eukaryota</taxon>
        <taxon>Sar</taxon>
        <taxon>Alveolata</taxon>
        <taxon>Dinophyceae</taxon>
        <taxon>Prorocentrales</taxon>
        <taxon>Prorocentraceae</taxon>
        <taxon>Prorocentrum</taxon>
    </lineage>
</organism>
<keyword evidence="2" id="KW-0732">Signal</keyword>
<feature type="signal peptide" evidence="2">
    <location>
        <begin position="1"/>
        <end position="20"/>
    </location>
</feature>
<feature type="region of interest" description="Disordered" evidence="1">
    <location>
        <begin position="617"/>
        <end position="657"/>
    </location>
</feature>